<proteinExistence type="predicted"/>
<dbReference type="InterPro" id="IPR036736">
    <property type="entry name" value="ACP-like_sf"/>
</dbReference>
<accession>A0A845LHR5</accession>
<dbReference type="Gene3D" id="1.10.1200.10">
    <property type="entry name" value="ACP-like"/>
    <property type="match status" value="1"/>
</dbReference>
<keyword evidence="3" id="KW-1185">Reference proteome</keyword>
<dbReference type="OrthoDB" id="7065718at2"/>
<dbReference type="RefSeq" id="WP_161261581.1">
    <property type="nucleotide sequence ID" value="NZ_JAFBDC010000005.1"/>
</dbReference>
<protein>
    <recommendedName>
        <fullName evidence="1">Carrier domain-containing protein</fullName>
    </recommendedName>
</protein>
<dbReference type="InterPro" id="IPR009081">
    <property type="entry name" value="PP-bd_ACP"/>
</dbReference>
<sequence length="94" mass="10005">MTRDAIVQVIVDALSELLAEGDGPVSGLNEESKLFGKEALLDSVGLVTLIVDVEQNMEDATGKAIVLADERAMSQRQSPFLTVGSLADYIVTLL</sequence>
<name>A0A845LHR5_HELGE</name>
<dbReference type="Proteomes" id="UP000471031">
    <property type="component" value="Unassembled WGS sequence"/>
</dbReference>
<evidence type="ECO:0000313" key="2">
    <source>
        <dbReference type="EMBL" id="MZP43003.1"/>
    </source>
</evidence>
<gene>
    <name evidence="2" type="ORF">GTO89_08140</name>
</gene>
<evidence type="ECO:0000313" key="3">
    <source>
        <dbReference type="Proteomes" id="UP000471031"/>
    </source>
</evidence>
<dbReference type="AlphaFoldDB" id="A0A845LHR5"/>
<evidence type="ECO:0000259" key="1">
    <source>
        <dbReference type="PROSITE" id="PS50075"/>
    </source>
</evidence>
<reference evidence="2 3" key="1">
    <citation type="submission" date="2020-01" db="EMBL/GenBank/DDBJ databases">
        <title>Whole genome sequence of Heliobacterium gestii DSM 11169.</title>
        <authorList>
            <person name="Kyndt J.A."/>
            <person name="Meyer T.E."/>
        </authorList>
    </citation>
    <scope>NUCLEOTIDE SEQUENCE [LARGE SCALE GENOMIC DNA]</scope>
    <source>
        <strain evidence="2 3">DSM 11169</strain>
    </source>
</reference>
<feature type="domain" description="Carrier" evidence="1">
    <location>
        <begin position="1"/>
        <end position="94"/>
    </location>
</feature>
<organism evidence="2 3">
    <name type="scientific">Heliomicrobium gestii</name>
    <name type="common">Heliobacterium gestii</name>
    <dbReference type="NCBI Taxonomy" id="2699"/>
    <lineage>
        <taxon>Bacteria</taxon>
        <taxon>Bacillati</taxon>
        <taxon>Bacillota</taxon>
        <taxon>Clostridia</taxon>
        <taxon>Eubacteriales</taxon>
        <taxon>Heliobacteriaceae</taxon>
        <taxon>Heliomicrobium</taxon>
    </lineage>
</organism>
<comment type="caution">
    <text evidence="2">The sequence shown here is derived from an EMBL/GenBank/DDBJ whole genome shotgun (WGS) entry which is preliminary data.</text>
</comment>
<dbReference type="PROSITE" id="PS50075">
    <property type="entry name" value="CARRIER"/>
    <property type="match status" value="1"/>
</dbReference>
<dbReference type="EMBL" id="WXEX01000006">
    <property type="protein sequence ID" value="MZP43003.1"/>
    <property type="molecule type" value="Genomic_DNA"/>
</dbReference>